<name>A0ABN8QA49_9CNID</name>
<dbReference type="InterPro" id="IPR010255">
    <property type="entry name" value="Haem_peroxidase_sf"/>
</dbReference>
<dbReference type="InterPro" id="IPR019791">
    <property type="entry name" value="Haem_peroxidase_animal"/>
</dbReference>
<sequence>MTWGQFLGHDVTLTELPEGLDCGINNAPCNTIPGCVNIKIPNGLELLFNESVQCIPLSRSVRNAAGDQALFTQFRRQAHKGKVYESCPHENDTCSARYN</sequence>
<dbReference type="PROSITE" id="PS50292">
    <property type="entry name" value="PEROXIDASE_3"/>
    <property type="match status" value="1"/>
</dbReference>
<organism evidence="1 2">
    <name type="scientific">Porites lobata</name>
    <dbReference type="NCBI Taxonomy" id="104759"/>
    <lineage>
        <taxon>Eukaryota</taxon>
        <taxon>Metazoa</taxon>
        <taxon>Cnidaria</taxon>
        <taxon>Anthozoa</taxon>
        <taxon>Hexacorallia</taxon>
        <taxon>Scleractinia</taxon>
        <taxon>Fungiina</taxon>
        <taxon>Poritidae</taxon>
        <taxon>Porites</taxon>
    </lineage>
</organism>
<keyword evidence="2" id="KW-1185">Reference proteome</keyword>
<accession>A0ABN8QA49</accession>
<dbReference type="EMBL" id="CALNXK010000116">
    <property type="protein sequence ID" value="CAH3160422.1"/>
    <property type="molecule type" value="Genomic_DNA"/>
</dbReference>
<dbReference type="Gene3D" id="1.10.640.10">
    <property type="entry name" value="Haem peroxidase domain superfamily, animal type"/>
    <property type="match status" value="1"/>
</dbReference>
<dbReference type="SUPFAM" id="SSF48113">
    <property type="entry name" value="Heme-dependent peroxidases"/>
    <property type="match status" value="1"/>
</dbReference>
<dbReference type="Proteomes" id="UP001159405">
    <property type="component" value="Unassembled WGS sequence"/>
</dbReference>
<evidence type="ECO:0000313" key="1">
    <source>
        <dbReference type="EMBL" id="CAH3160422.1"/>
    </source>
</evidence>
<dbReference type="Pfam" id="PF03098">
    <property type="entry name" value="An_peroxidase"/>
    <property type="match status" value="1"/>
</dbReference>
<comment type="caution">
    <text evidence="1">The sequence shown here is derived from an EMBL/GenBank/DDBJ whole genome shotgun (WGS) entry which is preliminary data.</text>
</comment>
<protein>
    <recommendedName>
        <fullName evidence="3">Peroxidase</fullName>
    </recommendedName>
</protein>
<gene>
    <name evidence="1" type="ORF">PLOB_00004167</name>
</gene>
<dbReference type="InterPro" id="IPR037120">
    <property type="entry name" value="Haem_peroxidase_sf_animal"/>
</dbReference>
<proteinExistence type="predicted"/>
<evidence type="ECO:0008006" key="3">
    <source>
        <dbReference type="Google" id="ProtNLM"/>
    </source>
</evidence>
<evidence type="ECO:0000313" key="2">
    <source>
        <dbReference type="Proteomes" id="UP001159405"/>
    </source>
</evidence>
<reference evidence="1 2" key="1">
    <citation type="submission" date="2022-05" db="EMBL/GenBank/DDBJ databases">
        <authorList>
            <consortium name="Genoscope - CEA"/>
            <person name="William W."/>
        </authorList>
    </citation>
    <scope>NUCLEOTIDE SEQUENCE [LARGE SCALE GENOMIC DNA]</scope>
</reference>